<dbReference type="InterPro" id="IPR013128">
    <property type="entry name" value="Peptidase_C1A"/>
</dbReference>
<dbReference type="EnsemblMetazoa" id="XM_038194997.1">
    <property type="protein sequence ID" value="XP_038050925.1"/>
    <property type="gene ID" value="LOC119724088"/>
</dbReference>
<proteinExistence type="inferred from homology"/>
<dbReference type="GO" id="GO:0008234">
    <property type="term" value="F:cysteine-type peptidase activity"/>
    <property type="evidence" value="ECO:0007669"/>
    <property type="project" value="InterPro"/>
</dbReference>
<dbReference type="PROSITE" id="PS00640">
    <property type="entry name" value="THIOL_PROTEASE_ASN"/>
    <property type="match status" value="1"/>
</dbReference>
<feature type="signal peptide" evidence="2">
    <location>
        <begin position="1"/>
        <end position="17"/>
    </location>
</feature>
<dbReference type="InterPro" id="IPR025661">
    <property type="entry name" value="Pept_asp_AS"/>
</dbReference>
<sequence>MKYLLICAFGLVTVASALPMTSLQQDFVEYSADLINRINAMNTSWKAGPNFAGETVGSVLSRFGPVGAEFLPAEEKPMLPVTDDDTDIPTEFDARTKWPQCPSIGRISDQGRCNAYWAFTAVEVINDRYCISHGVHVNISAEDALTCNPYIVENRGCLYGSPYMGLKAWEETGLVTGGAYDSNAGCRPYPYKPCTHYENGTYGPCPEPPEKVSCDKSCRAGYPKEYEQDKHYGSFYPVAQSETSIQKEIMANGSVTSYIVTFQDFPLYRTGVYRHTSDKVTGSFALKILGWGVEGDQKYWLCANSWNTEWGDKGFIKVLRGVDECLIEANVQAGTPVKPSI</sequence>
<dbReference type="Proteomes" id="UP000887568">
    <property type="component" value="Unplaced"/>
</dbReference>
<dbReference type="SUPFAM" id="SSF54001">
    <property type="entry name" value="Cysteine proteinases"/>
    <property type="match status" value="1"/>
</dbReference>
<dbReference type="PANTHER" id="PTHR12411">
    <property type="entry name" value="CYSTEINE PROTEASE FAMILY C1-RELATED"/>
    <property type="match status" value="1"/>
</dbReference>
<feature type="chain" id="PRO_5036675680" description="Peptidase C1A papain C-terminal domain-containing protein" evidence="2">
    <location>
        <begin position="18"/>
        <end position="341"/>
    </location>
</feature>
<organism evidence="4 5">
    <name type="scientific">Patiria miniata</name>
    <name type="common">Bat star</name>
    <name type="synonym">Asterina miniata</name>
    <dbReference type="NCBI Taxonomy" id="46514"/>
    <lineage>
        <taxon>Eukaryota</taxon>
        <taxon>Metazoa</taxon>
        <taxon>Echinodermata</taxon>
        <taxon>Eleutherozoa</taxon>
        <taxon>Asterozoa</taxon>
        <taxon>Asteroidea</taxon>
        <taxon>Valvatacea</taxon>
        <taxon>Valvatida</taxon>
        <taxon>Asterinidae</taxon>
        <taxon>Patiria</taxon>
    </lineage>
</organism>
<evidence type="ECO:0000313" key="4">
    <source>
        <dbReference type="EnsemblMetazoa" id="XP_038050925.1"/>
    </source>
</evidence>
<dbReference type="InterPro" id="IPR038765">
    <property type="entry name" value="Papain-like_cys_pep_sf"/>
</dbReference>
<dbReference type="GeneID" id="119724088"/>
<evidence type="ECO:0000256" key="1">
    <source>
        <dbReference type="ARBA" id="ARBA00008455"/>
    </source>
</evidence>
<reference evidence="4" key="1">
    <citation type="submission" date="2022-11" db="UniProtKB">
        <authorList>
            <consortium name="EnsemblMetazoa"/>
        </authorList>
    </citation>
    <scope>IDENTIFICATION</scope>
</reference>
<dbReference type="Pfam" id="PF00112">
    <property type="entry name" value="Peptidase_C1"/>
    <property type="match status" value="1"/>
</dbReference>
<feature type="domain" description="Peptidase C1A papain C-terminal" evidence="3">
    <location>
        <begin position="88"/>
        <end position="335"/>
    </location>
</feature>
<accession>A0A913ZIQ2</accession>
<dbReference type="AlphaFoldDB" id="A0A913ZIQ2"/>
<evidence type="ECO:0000259" key="3">
    <source>
        <dbReference type="SMART" id="SM00645"/>
    </source>
</evidence>
<dbReference type="Gene3D" id="3.90.70.10">
    <property type="entry name" value="Cysteine proteinases"/>
    <property type="match status" value="1"/>
</dbReference>
<evidence type="ECO:0000256" key="2">
    <source>
        <dbReference type="SAM" id="SignalP"/>
    </source>
</evidence>
<dbReference type="RefSeq" id="XP_038050925.1">
    <property type="nucleotide sequence ID" value="XM_038194997.1"/>
</dbReference>
<dbReference type="InterPro" id="IPR000668">
    <property type="entry name" value="Peptidase_C1A_C"/>
</dbReference>
<keyword evidence="2" id="KW-0732">Signal</keyword>
<dbReference type="OMA" id="HHENETF"/>
<protein>
    <recommendedName>
        <fullName evidence="3">Peptidase C1A papain C-terminal domain-containing protein</fullName>
    </recommendedName>
</protein>
<dbReference type="SMART" id="SM00645">
    <property type="entry name" value="Pept_C1"/>
    <property type="match status" value="1"/>
</dbReference>
<evidence type="ECO:0000313" key="5">
    <source>
        <dbReference type="Proteomes" id="UP000887568"/>
    </source>
</evidence>
<dbReference type="CDD" id="cd02620">
    <property type="entry name" value="Peptidase_C1A_CathepsinB"/>
    <property type="match status" value="1"/>
</dbReference>
<keyword evidence="5" id="KW-1185">Reference proteome</keyword>
<dbReference type="GO" id="GO:0006508">
    <property type="term" value="P:proteolysis"/>
    <property type="evidence" value="ECO:0007669"/>
    <property type="project" value="InterPro"/>
</dbReference>
<comment type="similarity">
    <text evidence="1">Belongs to the peptidase C1 family.</text>
</comment>
<name>A0A913ZIQ2_PATMI</name>
<dbReference type="OrthoDB" id="640249at2759"/>